<accession>A0A6N2K316</accession>
<dbReference type="AlphaFoldDB" id="A0A6N2K316"/>
<keyword evidence="1" id="KW-0732">Signal</keyword>
<sequence>MTILRFRISAYVIILRCILCPMSCQRILKGILSGESIDSSMALTSVLKVSTVLLDPNDSVQLLSKPLSIFLLNL</sequence>
<feature type="chain" id="PRO_5026731359" evidence="1">
    <location>
        <begin position="25"/>
        <end position="74"/>
    </location>
</feature>
<evidence type="ECO:0000313" key="2">
    <source>
        <dbReference type="EMBL" id="VFU22488.1"/>
    </source>
</evidence>
<proteinExistence type="predicted"/>
<gene>
    <name evidence="2" type="ORF">SVIM_LOCUS24994</name>
</gene>
<feature type="signal peptide" evidence="1">
    <location>
        <begin position="1"/>
        <end position="24"/>
    </location>
</feature>
<name>A0A6N2K316_SALVM</name>
<organism evidence="2">
    <name type="scientific">Salix viminalis</name>
    <name type="common">Common osier</name>
    <name type="synonym">Basket willow</name>
    <dbReference type="NCBI Taxonomy" id="40686"/>
    <lineage>
        <taxon>Eukaryota</taxon>
        <taxon>Viridiplantae</taxon>
        <taxon>Streptophyta</taxon>
        <taxon>Embryophyta</taxon>
        <taxon>Tracheophyta</taxon>
        <taxon>Spermatophyta</taxon>
        <taxon>Magnoliopsida</taxon>
        <taxon>eudicotyledons</taxon>
        <taxon>Gunneridae</taxon>
        <taxon>Pentapetalae</taxon>
        <taxon>rosids</taxon>
        <taxon>fabids</taxon>
        <taxon>Malpighiales</taxon>
        <taxon>Salicaceae</taxon>
        <taxon>Saliceae</taxon>
        <taxon>Salix</taxon>
    </lineage>
</organism>
<protein>
    <submittedName>
        <fullName evidence="2">Uncharacterized protein</fullName>
    </submittedName>
</protein>
<evidence type="ECO:0000256" key="1">
    <source>
        <dbReference type="SAM" id="SignalP"/>
    </source>
</evidence>
<reference evidence="2" key="1">
    <citation type="submission" date="2019-03" db="EMBL/GenBank/DDBJ databases">
        <authorList>
            <person name="Mank J."/>
            <person name="Almeida P."/>
        </authorList>
    </citation>
    <scope>NUCLEOTIDE SEQUENCE</scope>
    <source>
        <strain evidence="2">78183</strain>
    </source>
</reference>
<dbReference type="EMBL" id="CAADRP010000069">
    <property type="protein sequence ID" value="VFU22488.1"/>
    <property type="molecule type" value="Genomic_DNA"/>
</dbReference>